<reference evidence="10 11" key="1">
    <citation type="submission" date="2020-08" db="EMBL/GenBank/DDBJ databases">
        <title>Genomic Encyclopedia of Type Strains, Phase IV (KMG-IV): sequencing the most valuable type-strain genomes for metagenomic binning, comparative biology and taxonomic classification.</title>
        <authorList>
            <person name="Goeker M."/>
        </authorList>
    </citation>
    <scope>NUCLEOTIDE SEQUENCE [LARGE SCALE GENOMIC DNA]</scope>
    <source>
        <strain evidence="10 11">DSM 103526</strain>
    </source>
</reference>
<keyword evidence="3 7" id="KW-0812">Transmembrane</keyword>
<dbReference type="Pfam" id="PF12704">
    <property type="entry name" value="MacB_PCD"/>
    <property type="match status" value="1"/>
</dbReference>
<sequence>MRKLDIRLLRLLRNSKGQFISIAIVVALGLCIYVSFSMTAMNLKNTVDYYYELTNFGDIFVQAVKIPESALHRLKEIEGIEVVQGRVSFDVPLKVENDKEKVRIRIVSLPDTEKRINDLYVLEGKIVEGQPKKVVVLEQFAKARKIAVGDKMTAYIDGKMTQLDVSGIVASSEYVYLMENEQALLPAPEKFGVVYVSEEFAQTTFGYQDSYNELLIQIKDQDKMDEIVKKLEERLDRYGVKRIIERKDQLSNRMLTEEVTQLGKTSKTVPLLFLLVAALIIYIMLIRIVKNDRIYIGVLKALGYGNYAILSHYVKFALVIGITGALIGNVTGVMLSGLLAQVYVMYYNLPLLKSEIYYVYMMYAILLTSIFCIFAGLIGAKPVLDIMPADSMRPESPKTGGRIFLEKIRWFWKYVSFSWKMVIRNIARSKRRFAFLVLGIALTYGITVVPIFQGGAMTNMFTLHYGEFQKMDYSIDFNKPMNRKAMLEVKQLAEVDYIEPKLEYPFELRTGWRKKVVSIIGVPKDTQFYDFKDNRQQSVKLHEKGIFLTEGLAKALHVKEGDQITIKNFIPGKDDVKVEVKGIVKQYLGVNAYMNIVEMENTLTEKGMITGVNVRSKDRVQDKVKDIKHVSVVQSVDDMKNSFLQFLDATKYSVGIMMLFGGILGFAIVYNSTIISIAERSMEFSSLRVLGFEKKNIYQMITKENMLMTVIAIILGIPIGYGMCNGIAEAFNTDIFSIPVILTPKIFITAAIATVGFVFIAQLATLKKIYSLNFIEALKNRVS</sequence>
<keyword evidence="11" id="KW-1185">Reference proteome</keyword>
<evidence type="ECO:0000259" key="9">
    <source>
        <dbReference type="Pfam" id="PF12704"/>
    </source>
</evidence>
<evidence type="ECO:0000256" key="6">
    <source>
        <dbReference type="ARBA" id="ARBA00038076"/>
    </source>
</evidence>
<evidence type="ECO:0000313" key="10">
    <source>
        <dbReference type="EMBL" id="MBB6214008.1"/>
    </source>
</evidence>
<dbReference type="GO" id="GO:0005886">
    <property type="term" value="C:plasma membrane"/>
    <property type="evidence" value="ECO:0007669"/>
    <property type="project" value="UniProtKB-SubCell"/>
</dbReference>
<feature type="transmembrane region" description="Helical" evidence="7">
    <location>
        <begin position="705"/>
        <end position="723"/>
    </location>
</feature>
<dbReference type="GO" id="GO:0022857">
    <property type="term" value="F:transmembrane transporter activity"/>
    <property type="evidence" value="ECO:0007669"/>
    <property type="project" value="TreeGrafter"/>
</dbReference>
<dbReference type="AlphaFoldDB" id="A0A841KPI9"/>
<dbReference type="InterPro" id="IPR025857">
    <property type="entry name" value="MacB_PCD"/>
</dbReference>
<keyword evidence="5 7" id="KW-0472">Membrane</keyword>
<accession>A0A841KPI9</accession>
<dbReference type="PANTHER" id="PTHR30572">
    <property type="entry name" value="MEMBRANE COMPONENT OF TRANSPORTER-RELATED"/>
    <property type="match status" value="1"/>
</dbReference>
<dbReference type="Pfam" id="PF02687">
    <property type="entry name" value="FtsX"/>
    <property type="match status" value="2"/>
</dbReference>
<feature type="transmembrane region" description="Helical" evidence="7">
    <location>
        <begin position="316"/>
        <end position="344"/>
    </location>
</feature>
<feature type="domain" description="ABC3 transporter permease C-terminal" evidence="8">
    <location>
        <begin position="656"/>
        <end position="773"/>
    </location>
</feature>
<dbReference type="EMBL" id="JACHEN010000001">
    <property type="protein sequence ID" value="MBB6214008.1"/>
    <property type="molecule type" value="Genomic_DNA"/>
</dbReference>
<dbReference type="InterPro" id="IPR003838">
    <property type="entry name" value="ABC3_permease_C"/>
</dbReference>
<feature type="transmembrane region" description="Helical" evidence="7">
    <location>
        <begin position="356"/>
        <end position="378"/>
    </location>
</feature>
<feature type="transmembrane region" description="Helical" evidence="7">
    <location>
        <begin position="652"/>
        <end position="678"/>
    </location>
</feature>
<evidence type="ECO:0000259" key="8">
    <source>
        <dbReference type="Pfam" id="PF02687"/>
    </source>
</evidence>
<feature type="transmembrane region" description="Helical" evidence="7">
    <location>
        <begin position="269"/>
        <end position="289"/>
    </location>
</feature>
<evidence type="ECO:0000256" key="1">
    <source>
        <dbReference type="ARBA" id="ARBA00004651"/>
    </source>
</evidence>
<organism evidence="10 11">
    <name type="scientific">Anaerosolibacter carboniphilus</name>
    <dbReference type="NCBI Taxonomy" id="1417629"/>
    <lineage>
        <taxon>Bacteria</taxon>
        <taxon>Bacillati</taxon>
        <taxon>Bacillota</taxon>
        <taxon>Clostridia</taxon>
        <taxon>Peptostreptococcales</taxon>
        <taxon>Thermotaleaceae</taxon>
        <taxon>Anaerosolibacter</taxon>
    </lineage>
</organism>
<evidence type="ECO:0000256" key="4">
    <source>
        <dbReference type="ARBA" id="ARBA00022989"/>
    </source>
</evidence>
<comment type="caution">
    <text evidence="10">The sequence shown here is derived from an EMBL/GenBank/DDBJ whole genome shotgun (WGS) entry which is preliminary data.</text>
</comment>
<evidence type="ECO:0000256" key="5">
    <source>
        <dbReference type="ARBA" id="ARBA00023136"/>
    </source>
</evidence>
<gene>
    <name evidence="10" type="ORF">HNQ80_000077</name>
</gene>
<dbReference type="PANTHER" id="PTHR30572:SF4">
    <property type="entry name" value="ABC TRANSPORTER PERMEASE YTRF"/>
    <property type="match status" value="1"/>
</dbReference>
<dbReference type="Proteomes" id="UP000579281">
    <property type="component" value="Unassembled WGS sequence"/>
</dbReference>
<feature type="transmembrane region" description="Helical" evidence="7">
    <location>
        <begin position="735"/>
        <end position="761"/>
    </location>
</feature>
<protein>
    <submittedName>
        <fullName evidence="10">Putative ABC transport system permease protein</fullName>
    </submittedName>
</protein>
<keyword evidence="2" id="KW-1003">Cell membrane</keyword>
<comment type="similarity">
    <text evidence="6">Belongs to the ABC-4 integral membrane protein family.</text>
</comment>
<evidence type="ECO:0000313" key="11">
    <source>
        <dbReference type="Proteomes" id="UP000579281"/>
    </source>
</evidence>
<keyword evidence="4 7" id="KW-1133">Transmembrane helix</keyword>
<evidence type="ECO:0000256" key="2">
    <source>
        <dbReference type="ARBA" id="ARBA00022475"/>
    </source>
</evidence>
<evidence type="ECO:0000256" key="3">
    <source>
        <dbReference type="ARBA" id="ARBA00022692"/>
    </source>
</evidence>
<feature type="transmembrane region" description="Helical" evidence="7">
    <location>
        <begin position="433"/>
        <end position="452"/>
    </location>
</feature>
<comment type="subcellular location">
    <subcellularLocation>
        <location evidence="1">Cell membrane</location>
        <topology evidence="1">Multi-pass membrane protein</topology>
    </subcellularLocation>
</comment>
<feature type="transmembrane region" description="Helical" evidence="7">
    <location>
        <begin position="20"/>
        <end position="41"/>
    </location>
</feature>
<feature type="domain" description="ABC3 transporter permease C-terminal" evidence="8">
    <location>
        <begin position="269"/>
        <end position="377"/>
    </location>
</feature>
<name>A0A841KPI9_9FIRM</name>
<dbReference type="RefSeq" id="WP_184307034.1">
    <property type="nucleotide sequence ID" value="NZ_JACHEN010000001.1"/>
</dbReference>
<proteinExistence type="inferred from homology"/>
<feature type="domain" description="MacB-like periplasmic core" evidence="9">
    <location>
        <begin position="24"/>
        <end position="233"/>
    </location>
</feature>
<evidence type="ECO:0000256" key="7">
    <source>
        <dbReference type="SAM" id="Phobius"/>
    </source>
</evidence>
<dbReference type="InterPro" id="IPR050250">
    <property type="entry name" value="Macrolide_Exporter_MacB"/>
</dbReference>